<proteinExistence type="predicted"/>
<comment type="caution">
    <text evidence="1">The sequence shown here is derived from an EMBL/GenBank/DDBJ whole genome shotgun (WGS) entry which is preliminary data.</text>
</comment>
<dbReference type="RefSeq" id="WP_303544661.1">
    <property type="nucleotide sequence ID" value="NZ_JAUOTP010000008.1"/>
</dbReference>
<keyword evidence="2" id="KW-1185">Reference proteome</keyword>
<gene>
    <name evidence="1" type="ORF">Q4F19_16195</name>
</gene>
<dbReference type="EMBL" id="JAUOTP010000008">
    <property type="protein sequence ID" value="MDO6415932.1"/>
    <property type="molecule type" value="Genomic_DNA"/>
</dbReference>
<protein>
    <submittedName>
        <fullName evidence="1">Uncharacterized protein</fullName>
    </submittedName>
</protein>
<name>A0ABT8YDB8_9SPHN</name>
<organism evidence="1 2">
    <name type="scientific">Sphingomonas natans</name>
    <dbReference type="NCBI Taxonomy" id="3063330"/>
    <lineage>
        <taxon>Bacteria</taxon>
        <taxon>Pseudomonadati</taxon>
        <taxon>Pseudomonadota</taxon>
        <taxon>Alphaproteobacteria</taxon>
        <taxon>Sphingomonadales</taxon>
        <taxon>Sphingomonadaceae</taxon>
        <taxon>Sphingomonas</taxon>
    </lineage>
</organism>
<accession>A0ABT8YDB8</accession>
<sequence>MNEGTARMYLAIQEAVHEAVEIVGIDGVRRMSWFASSDQAEALSAMRELEAA</sequence>
<dbReference type="Proteomes" id="UP001169764">
    <property type="component" value="Unassembled WGS sequence"/>
</dbReference>
<evidence type="ECO:0000313" key="2">
    <source>
        <dbReference type="Proteomes" id="UP001169764"/>
    </source>
</evidence>
<reference evidence="1" key="1">
    <citation type="submission" date="2023-07" db="EMBL/GenBank/DDBJ databases">
        <authorList>
            <person name="Kim M."/>
        </authorList>
    </citation>
    <scope>NUCLEOTIDE SEQUENCE</scope>
    <source>
        <strain evidence="1">BIUV-7</strain>
    </source>
</reference>
<evidence type="ECO:0000313" key="1">
    <source>
        <dbReference type="EMBL" id="MDO6415932.1"/>
    </source>
</evidence>